<evidence type="ECO:0000259" key="1">
    <source>
        <dbReference type="SMART" id="SM00579"/>
    </source>
</evidence>
<dbReference type="SMART" id="SM00579">
    <property type="entry name" value="FBD"/>
    <property type="match status" value="1"/>
</dbReference>
<gene>
    <name evidence="2" type="ORF">HID58_009114</name>
</gene>
<dbReference type="Gene3D" id="3.80.10.10">
    <property type="entry name" value="Ribonuclease Inhibitor"/>
    <property type="match status" value="1"/>
</dbReference>
<keyword evidence="3" id="KW-1185">Reference proteome</keyword>
<dbReference type="InterPro" id="IPR006566">
    <property type="entry name" value="FBD"/>
</dbReference>
<dbReference type="Pfam" id="PF08387">
    <property type="entry name" value="FBD"/>
    <property type="match status" value="1"/>
</dbReference>
<feature type="domain" description="FBD" evidence="1">
    <location>
        <begin position="366"/>
        <end position="437"/>
    </location>
</feature>
<dbReference type="PANTHER" id="PTHR31900:SF33">
    <property type="entry name" value="PROTEIN WITH RNI-LIKE_FBD-LIKE DOMAIN"/>
    <property type="match status" value="1"/>
</dbReference>
<dbReference type="SUPFAM" id="SSF52047">
    <property type="entry name" value="RNI-like"/>
    <property type="match status" value="1"/>
</dbReference>
<dbReference type="PANTHER" id="PTHR31900">
    <property type="entry name" value="F-BOX/RNI SUPERFAMILY PROTEIN-RELATED"/>
    <property type="match status" value="1"/>
</dbReference>
<dbReference type="CDD" id="cd22160">
    <property type="entry name" value="F-box_AtFBL13-like"/>
    <property type="match status" value="1"/>
</dbReference>
<reference evidence="2 3" key="1">
    <citation type="submission" date="2021-05" db="EMBL/GenBank/DDBJ databases">
        <title>Genome Assembly of Synthetic Allotetraploid Brassica napus Reveals Homoeologous Exchanges between Subgenomes.</title>
        <authorList>
            <person name="Davis J.T."/>
        </authorList>
    </citation>
    <scope>NUCLEOTIDE SEQUENCE [LARGE SCALE GENOMIC DNA]</scope>
    <source>
        <strain evidence="3">cv. Da-Ae</strain>
        <tissue evidence="2">Seedling</tissue>
    </source>
</reference>
<comment type="caution">
    <text evidence="2">The sequence shown here is derived from an EMBL/GenBank/DDBJ whole genome shotgun (WGS) entry which is preliminary data.</text>
</comment>
<proteinExistence type="predicted"/>
<evidence type="ECO:0000313" key="2">
    <source>
        <dbReference type="EMBL" id="KAH0931997.1"/>
    </source>
</evidence>
<dbReference type="InterPro" id="IPR032675">
    <property type="entry name" value="LRR_dom_sf"/>
</dbReference>
<sequence length="459" mass="53216">MKQFYKYQKRLGVSSRSVREGERVVVVIRGEDRISFLPEPLLCHILSFLTTEQAVWTSVLSSRWRYLWKWVPRLELNTLDFTNDQVCVDFIHEFLAFQGEHYLREFKLTIDYDGFKSKVYLYKPCLGRVLDMMRKLERFQFQVENKFGPGAIDDIDDVIRTRLTLSAYHVLGRRCSAAEALISCSPVLEDLKICLSKDDSVVALRVCSPSLKSFVLRRAEPFYARGRSVVIDAPKLEYLSLVDYYHFRSFKIISKAESLKVDIDVEFELMSDYLSETKIIYSLVKNFSGVKDMTISWKALEFIYIYPIPKLHDLTRLRAAMCLNASPKLLPIVLESCPNLKHLKLELVIDSPYAVSTRLSTVRLPLVSSLESVEMETPVTEIATELSLARYFMKNSKKLKKLVLRLNNESTGDHQHKRGVLERLVKYSRRCKLSQFEVLPVVPTPSPWPGYVYVKSNRF</sequence>
<accession>A0ABQ8DRJ0</accession>
<dbReference type="InterPro" id="IPR050232">
    <property type="entry name" value="FBL13/AtMIF1-like"/>
</dbReference>
<organism evidence="2 3">
    <name type="scientific">Brassica napus</name>
    <name type="common">Rape</name>
    <dbReference type="NCBI Taxonomy" id="3708"/>
    <lineage>
        <taxon>Eukaryota</taxon>
        <taxon>Viridiplantae</taxon>
        <taxon>Streptophyta</taxon>
        <taxon>Embryophyta</taxon>
        <taxon>Tracheophyta</taxon>
        <taxon>Spermatophyta</taxon>
        <taxon>Magnoliopsida</taxon>
        <taxon>eudicotyledons</taxon>
        <taxon>Gunneridae</taxon>
        <taxon>Pentapetalae</taxon>
        <taxon>rosids</taxon>
        <taxon>malvids</taxon>
        <taxon>Brassicales</taxon>
        <taxon>Brassicaceae</taxon>
        <taxon>Brassiceae</taxon>
        <taxon>Brassica</taxon>
    </lineage>
</organism>
<dbReference type="EMBL" id="JAGKQM010000003">
    <property type="protein sequence ID" value="KAH0931997.1"/>
    <property type="molecule type" value="Genomic_DNA"/>
</dbReference>
<dbReference type="InterPro" id="IPR053781">
    <property type="entry name" value="F-box_AtFBL13-like"/>
</dbReference>
<dbReference type="InterPro" id="IPR001810">
    <property type="entry name" value="F-box_dom"/>
</dbReference>
<name>A0ABQ8DRJ0_BRANA</name>
<dbReference type="InterPro" id="IPR036047">
    <property type="entry name" value="F-box-like_dom_sf"/>
</dbReference>
<dbReference type="Proteomes" id="UP000824890">
    <property type="component" value="Unassembled WGS sequence"/>
</dbReference>
<evidence type="ECO:0000313" key="3">
    <source>
        <dbReference type="Proteomes" id="UP000824890"/>
    </source>
</evidence>
<protein>
    <recommendedName>
        <fullName evidence="1">FBD domain-containing protein</fullName>
    </recommendedName>
</protein>
<dbReference type="SUPFAM" id="SSF81383">
    <property type="entry name" value="F-box domain"/>
    <property type="match status" value="1"/>
</dbReference>
<dbReference type="Pfam" id="PF00646">
    <property type="entry name" value="F-box"/>
    <property type="match status" value="1"/>
</dbReference>